<accession>A0A845M854</accession>
<dbReference type="RefSeq" id="WP_161353090.1">
    <property type="nucleotide sequence ID" value="NZ_WTUX01000019.1"/>
</dbReference>
<dbReference type="InterPro" id="IPR000620">
    <property type="entry name" value="EamA_dom"/>
</dbReference>
<keyword evidence="1" id="KW-0472">Membrane</keyword>
<feature type="transmembrane region" description="Helical" evidence="1">
    <location>
        <begin position="65"/>
        <end position="87"/>
    </location>
</feature>
<feature type="transmembrane region" description="Helical" evidence="1">
    <location>
        <begin position="262"/>
        <end position="282"/>
    </location>
</feature>
<gene>
    <name evidence="3" type="ORF">GQE99_17945</name>
</gene>
<dbReference type="InterPro" id="IPR037185">
    <property type="entry name" value="EmrE-like"/>
</dbReference>
<protein>
    <submittedName>
        <fullName evidence="3">EamA family transporter</fullName>
    </submittedName>
</protein>
<dbReference type="SUPFAM" id="SSF103481">
    <property type="entry name" value="Multidrug resistance efflux transporter EmrE"/>
    <property type="match status" value="2"/>
</dbReference>
<evidence type="ECO:0000313" key="3">
    <source>
        <dbReference type="EMBL" id="MZR14908.1"/>
    </source>
</evidence>
<evidence type="ECO:0000313" key="4">
    <source>
        <dbReference type="Proteomes" id="UP000467322"/>
    </source>
</evidence>
<feature type="transmembrane region" description="Helical" evidence="1">
    <location>
        <begin position="153"/>
        <end position="172"/>
    </location>
</feature>
<keyword evidence="1" id="KW-1133">Transmembrane helix</keyword>
<proteinExistence type="predicted"/>
<feature type="transmembrane region" description="Helical" evidence="1">
    <location>
        <begin position="206"/>
        <end position="225"/>
    </location>
</feature>
<feature type="domain" description="EamA" evidence="2">
    <location>
        <begin position="150"/>
        <end position="277"/>
    </location>
</feature>
<dbReference type="PANTHER" id="PTHR22911">
    <property type="entry name" value="ACYL-MALONYL CONDENSING ENZYME-RELATED"/>
    <property type="match status" value="1"/>
</dbReference>
<evidence type="ECO:0000256" key="1">
    <source>
        <dbReference type="SAM" id="Phobius"/>
    </source>
</evidence>
<feature type="transmembrane region" description="Helical" evidence="1">
    <location>
        <begin position="237"/>
        <end position="256"/>
    </location>
</feature>
<feature type="transmembrane region" description="Helical" evidence="1">
    <location>
        <begin position="34"/>
        <end position="53"/>
    </location>
</feature>
<reference evidence="3 4" key="1">
    <citation type="submission" date="2019-12" db="EMBL/GenBank/DDBJ databases">
        <title>Maritimibacter sp. nov. sp. isolated from sea sand.</title>
        <authorList>
            <person name="Kim J."/>
            <person name="Jeong S.E."/>
            <person name="Jung H.S."/>
            <person name="Jeon C.O."/>
        </authorList>
    </citation>
    <scope>NUCLEOTIDE SEQUENCE [LARGE SCALE GENOMIC DNA]</scope>
    <source>
        <strain evidence="3 4">DP07</strain>
    </source>
</reference>
<keyword evidence="1" id="KW-0812">Transmembrane</keyword>
<feature type="transmembrane region" description="Helical" evidence="1">
    <location>
        <begin position="123"/>
        <end position="141"/>
    </location>
</feature>
<feature type="transmembrane region" description="Helical" evidence="1">
    <location>
        <begin position="7"/>
        <end position="28"/>
    </location>
</feature>
<evidence type="ECO:0000259" key="2">
    <source>
        <dbReference type="Pfam" id="PF00892"/>
    </source>
</evidence>
<dbReference type="Proteomes" id="UP000467322">
    <property type="component" value="Unassembled WGS sequence"/>
</dbReference>
<organism evidence="3 4">
    <name type="scientific">Maritimibacter harenae</name>
    <dbReference type="NCBI Taxonomy" id="2606218"/>
    <lineage>
        <taxon>Bacteria</taxon>
        <taxon>Pseudomonadati</taxon>
        <taxon>Pseudomonadota</taxon>
        <taxon>Alphaproteobacteria</taxon>
        <taxon>Rhodobacterales</taxon>
        <taxon>Roseobacteraceae</taxon>
        <taxon>Maritimibacter</taxon>
    </lineage>
</organism>
<name>A0A845M854_9RHOB</name>
<sequence length="297" mass="31050">MTDHLKGLIITFLGVVFILPDSLMVRLIETDGVTVAFWKALLVALVLGAGYLVRDGVRPFRTVFALGPKVWVYSACTGAAGTMFVLAVANTSIANVVFIIAAMPLMSALFSRVALGERITRRTALTMAVVPVGIGLIAYGSGETEGASLKGDLIALGIVVVFSIGLTIARSLRPVSMVPAIPPGMLGAALVLLPFAQPFSVPADDWIWVALHGGFFIVISTALLATGPRFLPSAEVALLLLVESVFAPLLAWAVIGEVPGKWALIGGAIVITALAISNAVALMRGRRVPVKPAPPHL</sequence>
<dbReference type="Pfam" id="PF00892">
    <property type="entry name" value="EamA"/>
    <property type="match status" value="1"/>
</dbReference>
<comment type="caution">
    <text evidence="3">The sequence shown here is derived from an EMBL/GenBank/DDBJ whole genome shotgun (WGS) entry which is preliminary data.</text>
</comment>
<dbReference type="PANTHER" id="PTHR22911:SF137">
    <property type="entry name" value="SOLUTE CARRIER FAMILY 35 MEMBER G2-RELATED"/>
    <property type="match status" value="1"/>
</dbReference>
<dbReference type="GO" id="GO:0016020">
    <property type="term" value="C:membrane"/>
    <property type="evidence" value="ECO:0007669"/>
    <property type="project" value="InterPro"/>
</dbReference>
<feature type="transmembrane region" description="Helical" evidence="1">
    <location>
        <begin position="184"/>
        <end position="200"/>
    </location>
</feature>
<dbReference type="EMBL" id="WTUX01000019">
    <property type="protein sequence ID" value="MZR14908.1"/>
    <property type="molecule type" value="Genomic_DNA"/>
</dbReference>
<keyword evidence="4" id="KW-1185">Reference proteome</keyword>
<dbReference type="AlphaFoldDB" id="A0A845M854"/>
<feature type="transmembrane region" description="Helical" evidence="1">
    <location>
        <begin position="93"/>
        <end position="111"/>
    </location>
</feature>